<sequence>MDTEIGVSGATRTQHAVHSYPQILWTTLGIMAVSRHAQDPPVIGIRRMIFGAIAPRTIWPPESRPRYAR</sequence>
<organism evidence="1 2">
    <name type="scientific">Cutibacterium acnes</name>
    <name type="common">Propionibacterium acnes</name>
    <dbReference type="NCBI Taxonomy" id="1747"/>
    <lineage>
        <taxon>Bacteria</taxon>
        <taxon>Bacillati</taxon>
        <taxon>Actinomycetota</taxon>
        <taxon>Actinomycetes</taxon>
        <taxon>Propionibacteriales</taxon>
        <taxon>Propionibacteriaceae</taxon>
        <taxon>Cutibacterium</taxon>
    </lineage>
</organism>
<dbReference type="Proteomes" id="UP000226191">
    <property type="component" value="Unassembled WGS sequence"/>
</dbReference>
<name>A0A2B7JSD2_CUTAC</name>
<evidence type="ECO:0000313" key="1">
    <source>
        <dbReference type="EMBL" id="PGF35263.1"/>
    </source>
</evidence>
<protein>
    <submittedName>
        <fullName evidence="1">Uncharacterized protein</fullName>
    </submittedName>
</protein>
<reference evidence="1 2" key="1">
    <citation type="submission" date="2017-02" db="EMBL/GenBank/DDBJ databases">
        <title>Prevalence of linear plasmids in Cutibacterium acnes isolates obtained from cancerous prostatic tissue.</title>
        <authorList>
            <person name="Davidsson S."/>
            <person name="Bruggemann H."/>
        </authorList>
    </citation>
    <scope>NUCLEOTIDE SEQUENCE [LARGE SCALE GENOMIC DNA]</scope>
    <source>
        <strain evidence="1 2">11-78</strain>
    </source>
</reference>
<dbReference type="AlphaFoldDB" id="A0A2B7JSD2"/>
<proteinExistence type="predicted"/>
<dbReference type="EMBL" id="MVCE01000002">
    <property type="protein sequence ID" value="PGF35263.1"/>
    <property type="molecule type" value="Genomic_DNA"/>
</dbReference>
<evidence type="ECO:0000313" key="2">
    <source>
        <dbReference type="Proteomes" id="UP000226191"/>
    </source>
</evidence>
<accession>A0A2B7JSD2</accession>
<comment type="caution">
    <text evidence="1">The sequence shown here is derived from an EMBL/GenBank/DDBJ whole genome shotgun (WGS) entry which is preliminary data.</text>
</comment>
<gene>
    <name evidence="1" type="ORF">B1B09_06705</name>
</gene>